<reference evidence="10 11" key="1">
    <citation type="submission" date="2024-09" db="EMBL/GenBank/DDBJ databases">
        <authorList>
            <person name="Sun Q."/>
            <person name="Mori K."/>
        </authorList>
    </citation>
    <scope>NUCLEOTIDE SEQUENCE [LARGE SCALE GENOMIC DNA]</scope>
    <source>
        <strain evidence="10 11">JCM 3331</strain>
    </source>
</reference>
<dbReference type="InterPro" id="IPR036259">
    <property type="entry name" value="MFS_trans_sf"/>
</dbReference>
<name>A0ABV5R7D8_9ACTN</name>
<feature type="transmembrane region" description="Helical" evidence="8">
    <location>
        <begin position="115"/>
        <end position="141"/>
    </location>
</feature>
<dbReference type="PANTHER" id="PTHR43045">
    <property type="entry name" value="SHIKIMATE TRANSPORTER"/>
    <property type="match status" value="1"/>
</dbReference>
<evidence type="ECO:0000256" key="7">
    <source>
        <dbReference type="SAM" id="MobiDB-lite"/>
    </source>
</evidence>
<dbReference type="EMBL" id="JBHMCG010000072">
    <property type="protein sequence ID" value="MFB9573762.1"/>
    <property type="molecule type" value="Genomic_DNA"/>
</dbReference>
<feature type="domain" description="Major facilitator superfamily (MFS) profile" evidence="9">
    <location>
        <begin position="14"/>
        <end position="430"/>
    </location>
</feature>
<dbReference type="Pfam" id="PF07690">
    <property type="entry name" value="MFS_1"/>
    <property type="match status" value="1"/>
</dbReference>
<dbReference type="InterPro" id="IPR020846">
    <property type="entry name" value="MFS_dom"/>
</dbReference>
<dbReference type="SUPFAM" id="SSF103473">
    <property type="entry name" value="MFS general substrate transporter"/>
    <property type="match status" value="1"/>
</dbReference>
<feature type="transmembrane region" description="Helical" evidence="8">
    <location>
        <begin position="52"/>
        <end position="76"/>
    </location>
</feature>
<feature type="transmembrane region" description="Helical" evidence="8">
    <location>
        <begin position="12"/>
        <end position="40"/>
    </location>
</feature>
<dbReference type="Gene3D" id="1.20.1250.20">
    <property type="entry name" value="MFS general substrate transporter like domains"/>
    <property type="match status" value="2"/>
</dbReference>
<evidence type="ECO:0000256" key="1">
    <source>
        <dbReference type="ARBA" id="ARBA00004651"/>
    </source>
</evidence>
<evidence type="ECO:0000256" key="6">
    <source>
        <dbReference type="ARBA" id="ARBA00023136"/>
    </source>
</evidence>
<feature type="transmembrane region" description="Helical" evidence="8">
    <location>
        <begin position="404"/>
        <end position="423"/>
    </location>
</feature>
<organism evidence="10 11">
    <name type="scientific">Streptomyces yanii</name>
    <dbReference type="NCBI Taxonomy" id="78510"/>
    <lineage>
        <taxon>Bacteria</taxon>
        <taxon>Bacillati</taxon>
        <taxon>Actinomycetota</taxon>
        <taxon>Actinomycetes</taxon>
        <taxon>Kitasatosporales</taxon>
        <taxon>Streptomycetaceae</taxon>
        <taxon>Streptomyces</taxon>
    </lineage>
</organism>
<keyword evidence="11" id="KW-1185">Reference proteome</keyword>
<evidence type="ECO:0000256" key="4">
    <source>
        <dbReference type="ARBA" id="ARBA00022692"/>
    </source>
</evidence>
<keyword evidence="2" id="KW-0813">Transport</keyword>
<dbReference type="PROSITE" id="PS50850">
    <property type="entry name" value="MFS"/>
    <property type="match status" value="1"/>
</dbReference>
<dbReference type="CDD" id="cd17369">
    <property type="entry name" value="MFS_ShiA_like"/>
    <property type="match status" value="1"/>
</dbReference>
<feature type="transmembrane region" description="Helical" evidence="8">
    <location>
        <begin position="242"/>
        <end position="262"/>
    </location>
</feature>
<dbReference type="InterPro" id="IPR011701">
    <property type="entry name" value="MFS"/>
</dbReference>
<evidence type="ECO:0000256" key="3">
    <source>
        <dbReference type="ARBA" id="ARBA00022475"/>
    </source>
</evidence>
<keyword evidence="6 8" id="KW-0472">Membrane</keyword>
<dbReference type="Proteomes" id="UP001589710">
    <property type="component" value="Unassembled WGS sequence"/>
</dbReference>
<gene>
    <name evidence="10" type="ORF">ACFFTL_15955</name>
</gene>
<evidence type="ECO:0000256" key="8">
    <source>
        <dbReference type="SAM" id="Phobius"/>
    </source>
</evidence>
<proteinExistence type="predicted"/>
<keyword evidence="5 8" id="KW-1133">Transmembrane helix</keyword>
<evidence type="ECO:0000256" key="2">
    <source>
        <dbReference type="ARBA" id="ARBA00022448"/>
    </source>
</evidence>
<comment type="subcellular location">
    <subcellularLocation>
        <location evidence="1">Cell membrane</location>
        <topology evidence="1">Multi-pass membrane protein</topology>
    </subcellularLocation>
</comment>
<evidence type="ECO:0000313" key="10">
    <source>
        <dbReference type="EMBL" id="MFB9573762.1"/>
    </source>
</evidence>
<comment type="caution">
    <text evidence="10">The sequence shown here is derived from an EMBL/GenBank/DDBJ whole genome shotgun (WGS) entry which is preliminary data.</text>
</comment>
<feature type="transmembrane region" description="Helical" evidence="8">
    <location>
        <begin position="312"/>
        <end position="331"/>
    </location>
</feature>
<keyword evidence="3" id="KW-1003">Cell membrane</keyword>
<feature type="transmembrane region" description="Helical" evidence="8">
    <location>
        <begin position="337"/>
        <end position="362"/>
    </location>
</feature>
<feature type="transmembrane region" description="Helical" evidence="8">
    <location>
        <begin position="187"/>
        <end position="206"/>
    </location>
</feature>
<evidence type="ECO:0000313" key="11">
    <source>
        <dbReference type="Proteomes" id="UP001589710"/>
    </source>
</evidence>
<evidence type="ECO:0000259" key="9">
    <source>
        <dbReference type="PROSITE" id="PS50850"/>
    </source>
</evidence>
<accession>A0ABV5R7D8</accession>
<feature type="region of interest" description="Disordered" evidence="7">
    <location>
        <begin position="429"/>
        <end position="449"/>
    </location>
</feature>
<feature type="transmembrane region" description="Helical" evidence="8">
    <location>
        <begin position="88"/>
        <end position="109"/>
    </location>
</feature>
<dbReference type="PANTHER" id="PTHR43045:SF1">
    <property type="entry name" value="SHIKIMATE TRANSPORTER"/>
    <property type="match status" value="1"/>
</dbReference>
<protein>
    <submittedName>
        <fullName evidence="10">MFS transporter</fullName>
    </submittedName>
</protein>
<feature type="transmembrane region" description="Helical" evidence="8">
    <location>
        <begin position="282"/>
        <end position="300"/>
    </location>
</feature>
<feature type="transmembrane region" description="Helical" evidence="8">
    <location>
        <begin position="153"/>
        <end position="175"/>
    </location>
</feature>
<evidence type="ECO:0000256" key="5">
    <source>
        <dbReference type="ARBA" id="ARBA00022989"/>
    </source>
</evidence>
<dbReference type="RefSeq" id="WP_345517543.1">
    <property type="nucleotide sequence ID" value="NZ_BAAAXD010000045.1"/>
</dbReference>
<keyword evidence="4 8" id="KW-0812">Transmembrane</keyword>
<feature type="transmembrane region" description="Helical" evidence="8">
    <location>
        <begin position="374"/>
        <end position="398"/>
    </location>
</feature>
<sequence length="449" mass="47576">MSPQPSTDKSPYRAAVAALAGTSIEWYDFYAFATAAAIVFNDVFFPPEMSPYLRTLSAFATFAIGFLLRPLGGIVFGHIGDRVGRKKTLVITLVMMGVASFAIGLLPTYAQVGALAPILLIVLRLVQGIAIGGEWGGAVLIAVENAPRGKAAFFGSFAQLGSSVGALLSTGAFSLMNLFGDDAFMSWGWRVPFLASAVLVVVGLIVRVKLEESPVMEEVRKEQEAKEDGAAKLPVVEVFQKAWRTVLIGVFALATATGGYYVVTSFLLSYGTGDLHLSESMLLNGLTLAAFLELLVTPWLSWLADRVGPHKVVIAGLAGVVVLAVPQFMVLGTGSVFLIWLMMLAMRLVMSALYGPIASILVEGFAPHVRYTGISLSYQICNMIFGGLAPLAAVSLAAAAGGHYWPPAVMLMVISAIGIGCTARLRRLGTPPSDDRTPDPARQAVQTAS</sequence>